<comment type="caution">
    <text evidence="2">The sequence shown here is derived from an EMBL/GenBank/DDBJ whole genome shotgun (WGS) entry which is preliminary data.</text>
</comment>
<evidence type="ECO:0000256" key="1">
    <source>
        <dbReference type="SAM" id="MobiDB-lite"/>
    </source>
</evidence>
<name>A0A6A3HFT4_9STRA</name>
<organism evidence="2 3">
    <name type="scientific">Phytophthora rubi</name>
    <dbReference type="NCBI Taxonomy" id="129364"/>
    <lineage>
        <taxon>Eukaryota</taxon>
        <taxon>Sar</taxon>
        <taxon>Stramenopiles</taxon>
        <taxon>Oomycota</taxon>
        <taxon>Peronosporomycetes</taxon>
        <taxon>Peronosporales</taxon>
        <taxon>Peronosporaceae</taxon>
        <taxon>Phytophthora</taxon>
    </lineage>
</organism>
<evidence type="ECO:0000313" key="2">
    <source>
        <dbReference type="EMBL" id="KAE8967735.1"/>
    </source>
</evidence>
<feature type="region of interest" description="Disordered" evidence="1">
    <location>
        <begin position="70"/>
        <end position="90"/>
    </location>
</feature>
<evidence type="ECO:0000313" key="3">
    <source>
        <dbReference type="Proteomes" id="UP000429607"/>
    </source>
</evidence>
<accession>A0A6A3HFT4</accession>
<sequence>MQSRTDPQLCRYCGNAPCEWEQFGEDITASRQRMLTAKRRRRGPRNLDTALLQLYHYLNRARPVALPSEAAITSSSADRTVSERDVNASR</sequence>
<dbReference type="EMBL" id="QXFV01004804">
    <property type="protein sequence ID" value="KAE8967735.1"/>
    <property type="molecule type" value="Genomic_DNA"/>
</dbReference>
<feature type="compositionally biased region" description="Basic and acidic residues" evidence="1">
    <location>
        <begin position="80"/>
        <end position="90"/>
    </location>
</feature>
<dbReference type="AlphaFoldDB" id="A0A6A3HFT4"/>
<proteinExistence type="predicted"/>
<gene>
    <name evidence="2" type="ORF">PR001_g28008</name>
</gene>
<reference evidence="2 3" key="1">
    <citation type="submission" date="2018-09" db="EMBL/GenBank/DDBJ databases">
        <title>Genomic investigation of the strawberry pathogen Phytophthora fragariae indicates pathogenicity is determined by transcriptional variation in three key races.</title>
        <authorList>
            <person name="Adams T.M."/>
            <person name="Armitage A.D."/>
            <person name="Sobczyk M.K."/>
            <person name="Bates H.J."/>
            <person name="Dunwell J.M."/>
            <person name="Nellist C.F."/>
            <person name="Harrison R.J."/>
        </authorList>
    </citation>
    <scope>NUCLEOTIDE SEQUENCE [LARGE SCALE GENOMIC DNA]</scope>
    <source>
        <strain evidence="2 3">SCRP249</strain>
    </source>
</reference>
<protein>
    <submittedName>
        <fullName evidence="2">Uncharacterized protein</fullName>
    </submittedName>
</protein>
<dbReference type="Proteomes" id="UP000429607">
    <property type="component" value="Unassembled WGS sequence"/>
</dbReference>